<proteinExistence type="predicted"/>
<dbReference type="Proteomes" id="UP000601435">
    <property type="component" value="Unassembled WGS sequence"/>
</dbReference>
<dbReference type="InterPro" id="IPR029063">
    <property type="entry name" value="SAM-dependent_MTases_sf"/>
</dbReference>
<keyword evidence="3" id="KW-1185">Reference proteome</keyword>
<name>A0A812W3I0_9DINO</name>
<feature type="region of interest" description="Disordered" evidence="1">
    <location>
        <begin position="174"/>
        <end position="198"/>
    </location>
</feature>
<dbReference type="EMBL" id="CAJNJA010031332">
    <property type="protein sequence ID" value="CAE7656106.1"/>
    <property type="molecule type" value="Genomic_DNA"/>
</dbReference>
<reference evidence="2" key="1">
    <citation type="submission" date="2021-02" db="EMBL/GenBank/DDBJ databases">
        <authorList>
            <person name="Dougan E. K."/>
            <person name="Rhodes N."/>
            <person name="Thang M."/>
            <person name="Chan C."/>
        </authorList>
    </citation>
    <scope>NUCLEOTIDE SEQUENCE</scope>
</reference>
<dbReference type="Gene3D" id="3.40.50.150">
    <property type="entry name" value="Vaccinia Virus protein VP39"/>
    <property type="match status" value="1"/>
</dbReference>
<dbReference type="OrthoDB" id="408135at2759"/>
<evidence type="ECO:0000313" key="3">
    <source>
        <dbReference type="Proteomes" id="UP000601435"/>
    </source>
</evidence>
<evidence type="ECO:0000256" key="1">
    <source>
        <dbReference type="SAM" id="MobiDB-lite"/>
    </source>
</evidence>
<sequence>VASLLHAQCPADTLVLVCSSPPCTDFSQVRTSPPGLQGQEGCKFRQWCQWLSSFRKALKLQHVFLVENVLPSVEVHRELDKLVGHNSFVVDAASWGVVSRPRLWWSNVLTPPTLDSNQPPVVLAGLARWRRYNNRCWQLVPSSNLFPRQNAADCPSAVFHPDVVANRSVFPCLTTPAPSASGRDPPQKRRRTESPETLRRWAAASRQFPPYQYRTRALVTIQGRLTTPDAATREWLQGLPAGTTLPPGQPVSEKSRCKMLGNSWHLPTARFLLFVLLAACSVIPVTSGPVEAWYPTVVPLPWSSNLNPLGARPVEQAAAVWLRSGLQWDPREAEALQLLGPSDDPLEHLQWALRIDSVALNFPPHNPCLTWALRFGQSFGPELTRWRQEVVRDVQSLREDLQDEQEVWLQSAPHHVRLVYKQGGDKFVLQPLVVLHLLRLFEFPGVQDLADELQFGFKVLGPLPPGTNWDVRQDAKYSRPLTKSQFASLNSDHKKTLAQEQGGSEHAPAMLAEVHKEMLKTRFQGPFVPAEVADSPAAFGSRAFPVVQQDKVRRADDWRRSGHNSTVFVLDSPPYAGTQTVLTSVQAAADFGQPVLAALDHDGPEVFQHLVLPFGGTGFTMKESKAQKPCSKSTLLGVLWEILQQTATAGPSQGRLEKLQAAHLAGKLNFVCSWVFGGVNQSRPHVLYADAFVTLAGSVNGLGAVLFANSGDVLCFIDNVASEHALKKGYSKDPLLTNLLGEWETSDSLGCSRRYPDFDSIWDLLFEMTKKPVDPKLDLFGELVNLLALPPVAQ</sequence>
<dbReference type="AlphaFoldDB" id="A0A812W3I0"/>
<feature type="non-terminal residue" evidence="2">
    <location>
        <position position="794"/>
    </location>
</feature>
<comment type="caution">
    <text evidence="2">The sequence shown here is derived from an EMBL/GenBank/DDBJ whole genome shotgun (WGS) entry which is preliminary data.</text>
</comment>
<organism evidence="2 3">
    <name type="scientific">Symbiodinium necroappetens</name>
    <dbReference type="NCBI Taxonomy" id="1628268"/>
    <lineage>
        <taxon>Eukaryota</taxon>
        <taxon>Sar</taxon>
        <taxon>Alveolata</taxon>
        <taxon>Dinophyceae</taxon>
        <taxon>Suessiales</taxon>
        <taxon>Symbiodiniaceae</taxon>
        <taxon>Symbiodinium</taxon>
    </lineage>
</organism>
<gene>
    <name evidence="2" type="primary">yciC</name>
    <name evidence="2" type="ORF">SNEC2469_LOCUS18569</name>
</gene>
<protein>
    <submittedName>
        <fullName evidence="2">YciC protein</fullName>
    </submittedName>
</protein>
<evidence type="ECO:0000313" key="2">
    <source>
        <dbReference type="EMBL" id="CAE7656106.1"/>
    </source>
</evidence>
<accession>A0A812W3I0</accession>
<dbReference type="SUPFAM" id="SSF53335">
    <property type="entry name" value="S-adenosyl-L-methionine-dependent methyltransferases"/>
    <property type="match status" value="1"/>
</dbReference>